<feature type="compositionally biased region" description="Polar residues" evidence="1">
    <location>
        <begin position="952"/>
        <end position="962"/>
    </location>
</feature>
<proteinExistence type="predicted"/>
<feature type="region of interest" description="Disordered" evidence="1">
    <location>
        <begin position="952"/>
        <end position="973"/>
    </location>
</feature>
<evidence type="ECO:0000313" key="3">
    <source>
        <dbReference type="EMBL" id="USP73621.1"/>
    </source>
</evidence>
<dbReference type="Gene3D" id="1.25.40.10">
    <property type="entry name" value="Tetratricopeptide repeat domain"/>
    <property type="match status" value="2"/>
</dbReference>
<dbReference type="AlphaFoldDB" id="A0A9Q8Z0I6"/>
<dbReference type="OrthoDB" id="20872at2759"/>
<dbReference type="Pfam" id="PF17107">
    <property type="entry name" value="SesA"/>
    <property type="match status" value="1"/>
</dbReference>
<dbReference type="InterPro" id="IPR027417">
    <property type="entry name" value="P-loop_NTPase"/>
</dbReference>
<dbReference type="Pfam" id="PF13374">
    <property type="entry name" value="TPR_10"/>
    <property type="match status" value="1"/>
</dbReference>
<dbReference type="Proteomes" id="UP001056012">
    <property type="component" value="Chromosome 1"/>
</dbReference>
<name>A0A9Q8Z0I6_CURCL</name>
<dbReference type="VEuPathDB" id="FungiDB:yc1106_00895"/>
<accession>A0A9Q8Z0I6</accession>
<feature type="region of interest" description="Disordered" evidence="1">
    <location>
        <begin position="471"/>
        <end position="490"/>
    </location>
</feature>
<dbReference type="InterPro" id="IPR031352">
    <property type="entry name" value="SesA"/>
</dbReference>
<dbReference type="InterPro" id="IPR053137">
    <property type="entry name" value="NLR-like"/>
</dbReference>
<protein>
    <recommendedName>
        <fullName evidence="2">NACHT-NTPase and P-loop NTPases N-terminal domain-containing protein</fullName>
    </recommendedName>
</protein>
<evidence type="ECO:0000256" key="1">
    <source>
        <dbReference type="SAM" id="MobiDB-lite"/>
    </source>
</evidence>
<gene>
    <name evidence="3" type="ORF">yc1106_00895</name>
</gene>
<dbReference type="PANTHER" id="PTHR46082:SF6">
    <property type="entry name" value="AAA+ ATPASE DOMAIN-CONTAINING PROTEIN-RELATED"/>
    <property type="match status" value="1"/>
</dbReference>
<feature type="compositionally biased region" description="Basic and acidic residues" evidence="1">
    <location>
        <begin position="963"/>
        <end position="973"/>
    </location>
</feature>
<feature type="domain" description="NACHT-NTPase and P-loop NTPases N-terminal" evidence="2">
    <location>
        <begin position="8"/>
        <end position="128"/>
    </location>
</feature>
<dbReference type="PANTHER" id="PTHR46082">
    <property type="entry name" value="ATP/GTP-BINDING PROTEIN-RELATED"/>
    <property type="match status" value="1"/>
</dbReference>
<dbReference type="InterPro" id="IPR011990">
    <property type="entry name" value="TPR-like_helical_dom_sf"/>
</dbReference>
<dbReference type="SUPFAM" id="SSF48452">
    <property type="entry name" value="TPR-like"/>
    <property type="match status" value="2"/>
</dbReference>
<evidence type="ECO:0000313" key="4">
    <source>
        <dbReference type="Proteomes" id="UP001056012"/>
    </source>
</evidence>
<sequence>MEAFGAAANIISVIHITCEVIQRLKDFRNSIQGLPKSLETLSFELPVLKDCLDQIERDLQNGQIQNGDDRSLYSLLKAFELSLQRLSDIIQKMRPESESAVARNMKALTSFQFDSEVDRIREDIRGYTATLNLKYAIRSSIAPVAKQPPKPRFTSPFSRDIQFVDRPILDELLTLQCSGSRYAIVGEGGIGKSQIAIEYGYRIHQKAPKTWVFWVDAESINTFEQSYREIANTLMLHGEANVFSLVSNWLRDETNGDWVMILDNADDKNVLCSHPKQDAGLGDPKQLKEYIPQSMNGSVLVTSRSRDSAFEITCNYKNIKTIEPMGKEEGLSLLRCYLADAHQDEDMEMLLEAVDNIPLAISHAGSYITKRGIPIKSYLQELQKENGKGVSLQEGDITQFRREAKRGNSVVKTWIVTFDHIRITTPSAARLLSLMCLFARQSIPESLLQGNYGRRTSTVAKRKSWWKRRFQTRRKQKEQPTPVAPDAPSRTVGDDLLTLRDFNLIKKNNGADEFSMHALVQLATKRWLDQNKELSFWSERFIVILEDHLSKNRVTDFSTFENLFQHAAAAISDQPCDTSREPLIAWASLATKVAAYCNNKSAFKEQQLLHRAAADAYASTLGVDAPETIECLVAEAQILLHMGQIAESEVVFRRILRIQQLFLSPEHLDILKTKDQIMDTLARQSRTAEAEELYAEILDIRTRVYGIAHPKTQDFLTWRGYNLVRDMQYAEAYTVWKRAAQARSSPRDMAWIEQLDSLGIRLEMDGQPDLAERYFRESLAEKQRIFTEDMADSDIDYVCLPKGLLKLGRNLCIQKKWSEAEPLLQKSFAWFNSPRRKTDGEQVGARQENMYFLAVTLEQVDLLEQAENLCRLFLSENDEAGSGQGRYMVEWFWLSARVLERSQKFEDAMRCYEIAFNRAVEMMGVDHEETKSISCNYKLLADKICKQNDTISNKSTGSAAKDTQSDEHQPTRA</sequence>
<keyword evidence="4" id="KW-1185">Reference proteome</keyword>
<reference evidence="3" key="1">
    <citation type="submission" date="2021-12" db="EMBL/GenBank/DDBJ databases">
        <title>Curvularia clavata genome.</title>
        <authorList>
            <person name="Cao Y."/>
        </authorList>
    </citation>
    <scope>NUCLEOTIDE SEQUENCE</scope>
    <source>
        <strain evidence="3">Yc1106</strain>
    </source>
</reference>
<dbReference type="EMBL" id="CP089274">
    <property type="protein sequence ID" value="USP73621.1"/>
    <property type="molecule type" value="Genomic_DNA"/>
</dbReference>
<dbReference type="Gene3D" id="3.40.50.300">
    <property type="entry name" value="P-loop containing nucleotide triphosphate hydrolases"/>
    <property type="match status" value="1"/>
</dbReference>
<dbReference type="SUPFAM" id="SSF52540">
    <property type="entry name" value="P-loop containing nucleoside triphosphate hydrolases"/>
    <property type="match status" value="1"/>
</dbReference>
<evidence type="ECO:0000259" key="2">
    <source>
        <dbReference type="Pfam" id="PF17107"/>
    </source>
</evidence>
<organism evidence="3 4">
    <name type="scientific">Curvularia clavata</name>
    <dbReference type="NCBI Taxonomy" id="95742"/>
    <lineage>
        <taxon>Eukaryota</taxon>
        <taxon>Fungi</taxon>
        <taxon>Dikarya</taxon>
        <taxon>Ascomycota</taxon>
        <taxon>Pezizomycotina</taxon>
        <taxon>Dothideomycetes</taxon>
        <taxon>Pleosporomycetidae</taxon>
        <taxon>Pleosporales</taxon>
        <taxon>Pleosporineae</taxon>
        <taxon>Pleosporaceae</taxon>
        <taxon>Curvularia</taxon>
    </lineage>
</organism>